<proteinExistence type="predicted"/>
<dbReference type="EMBL" id="VBTY01000140">
    <property type="protein sequence ID" value="MDG3495978.1"/>
    <property type="molecule type" value="Genomic_DNA"/>
</dbReference>
<name>A0A9X4MAV7_9CYAN</name>
<evidence type="ECO:0000313" key="2">
    <source>
        <dbReference type="Proteomes" id="UP001152872"/>
    </source>
</evidence>
<reference evidence="1" key="1">
    <citation type="submission" date="2019-05" db="EMBL/GenBank/DDBJ databases">
        <title>Whole genome sequencing of Pseudanabaena catenata USMAC16.</title>
        <authorList>
            <person name="Khan Z."/>
            <person name="Omar W.M."/>
            <person name="Convey P."/>
            <person name="Merican F."/>
            <person name="Najimudin N."/>
        </authorList>
    </citation>
    <scope>NUCLEOTIDE SEQUENCE</scope>
    <source>
        <strain evidence="1">USMAC16</strain>
    </source>
</reference>
<comment type="caution">
    <text evidence="1">The sequence shown here is derived from an EMBL/GenBank/DDBJ whole genome shotgun (WGS) entry which is preliminary data.</text>
</comment>
<evidence type="ECO:0000313" key="1">
    <source>
        <dbReference type="EMBL" id="MDG3495978.1"/>
    </source>
</evidence>
<dbReference type="RefSeq" id="WP_009628131.1">
    <property type="nucleotide sequence ID" value="NZ_VBTY01000140.1"/>
</dbReference>
<accession>A0A9X4MAV7</accession>
<dbReference type="InterPro" id="IPR025680">
    <property type="entry name" value="DddI"/>
</dbReference>
<dbReference type="Pfam" id="PF14430">
    <property type="entry name" value="Imm1"/>
    <property type="match status" value="1"/>
</dbReference>
<organism evidence="1 2">
    <name type="scientific">Pseudanabaena catenata USMAC16</name>
    <dbReference type="NCBI Taxonomy" id="1855837"/>
    <lineage>
        <taxon>Bacteria</taxon>
        <taxon>Bacillati</taxon>
        <taxon>Cyanobacteriota</taxon>
        <taxon>Cyanophyceae</taxon>
        <taxon>Pseudanabaenales</taxon>
        <taxon>Pseudanabaenaceae</taxon>
        <taxon>Pseudanabaena</taxon>
    </lineage>
</organism>
<keyword evidence="2" id="KW-1185">Reference proteome</keyword>
<gene>
    <name evidence="1" type="ORF">FEV09_15630</name>
</gene>
<sequence>MFISKFSTEDWQENRNQLVLKSAQNWLEIEVAIRSLDGNRQTLVTLETEDEAHLAIGGGKGRYVVYLTFDNEVFHYVVDPLKLGMDEKLVVGGQEGIYPAKLCVDLDMALRAAKTFAKFGIMEKSVVWEQDKILELV</sequence>
<dbReference type="AlphaFoldDB" id="A0A9X4MAV7"/>
<dbReference type="Proteomes" id="UP001152872">
    <property type="component" value="Unassembled WGS sequence"/>
</dbReference>
<protein>
    <submittedName>
        <fullName evidence="1">Imm1 family immunity protein</fullName>
    </submittedName>
</protein>